<dbReference type="PROSITE" id="PS50011">
    <property type="entry name" value="PROTEIN_KINASE_DOM"/>
    <property type="match status" value="1"/>
</dbReference>
<dbReference type="GO" id="GO:0004672">
    <property type="term" value="F:protein kinase activity"/>
    <property type="evidence" value="ECO:0007669"/>
    <property type="project" value="InterPro"/>
</dbReference>
<proteinExistence type="predicted"/>
<dbReference type="InterPro" id="IPR017441">
    <property type="entry name" value="Protein_kinase_ATP_BS"/>
</dbReference>
<dbReference type="PANTHER" id="PTHR11909">
    <property type="entry name" value="CASEIN KINASE-RELATED"/>
    <property type="match status" value="1"/>
</dbReference>
<feature type="region of interest" description="Disordered" evidence="2">
    <location>
        <begin position="1"/>
        <end position="24"/>
    </location>
</feature>
<dbReference type="SUPFAM" id="SSF56112">
    <property type="entry name" value="Protein kinase-like (PK-like)"/>
    <property type="match status" value="1"/>
</dbReference>
<feature type="non-terminal residue" evidence="4">
    <location>
        <position position="154"/>
    </location>
</feature>
<dbReference type="Gene3D" id="3.30.200.20">
    <property type="entry name" value="Phosphorylase Kinase, domain 1"/>
    <property type="match status" value="1"/>
</dbReference>
<evidence type="ECO:0000256" key="1">
    <source>
        <dbReference type="PROSITE-ProRule" id="PRU10141"/>
    </source>
</evidence>
<dbReference type="AlphaFoldDB" id="A0AA36FUN2"/>
<evidence type="ECO:0000256" key="2">
    <source>
        <dbReference type="SAM" id="MobiDB-lite"/>
    </source>
</evidence>
<accession>A0AA36FUN2</accession>
<organism evidence="4 5">
    <name type="scientific">Mesorhabditis spiculigera</name>
    <dbReference type="NCBI Taxonomy" id="96644"/>
    <lineage>
        <taxon>Eukaryota</taxon>
        <taxon>Metazoa</taxon>
        <taxon>Ecdysozoa</taxon>
        <taxon>Nematoda</taxon>
        <taxon>Chromadorea</taxon>
        <taxon>Rhabditida</taxon>
        <taxon>Rhabditina</taxon>
        <taxon>Rhabditomorpha</taxon>
        <taxon>Rhabditoidea</taxon>
        <taxon>Rhabditidae</taxon>
        <taxon>Mesorhabditinae</taxon>
        <taxon>Mesorhabditis</taxon>
    </lineage>
</organism>
<dbReference type="PROSITE" id="PS00107">
    <property type="entry name" value="PROTEIN_KINASE_ATP"/>
    <property type="match status" value="1"/>
</dbReference>
<dbReference type="EMBL" id="CATQJA010000547">
    <property type="protein sequence ID" value="CAJ0561308.1"/>
    <property type="molecule type" value="Genomic_DNA"/>
</dbReference>
<dbReference type="Proteomes" id="UP001177023">
    <property type="component" value="Unassembled WGS sequence"/>
</dbReference>
<dbReference type="InterPro" id="IPR000719">
    <property type="entry name" value="Prot_kinase_dom"/>
</dbReference>
<sequence>MATAASPGSPEAPSPEGGKPKGAPIPMVAAVQKLQLGEKVAGWEVVKKLGEGGFGAVYKVKHPSGRESAMKIEACSATIRPMKMEVVVLQTAKKARATHFCELLDAGKWDTFNFLVMTLVGPSLHVRDCTNYGSFRRTPIAALSFMRSCLIFMV</sequence>
<dbReference type="GO" id="GO:0005524">
    <property type="term" value="F:ATP binding"/>
    <property type="evidence" value="ECO:0007669"/>
    <property type="project" value="UniProtKB-UniRule"/>
</dbReference>
<evidence type="ECO:0000313" key="4">
    <source>
        <dbReference type="EMBL" id="CAJ0561308.1"/>
    </source>
</evidence>
<keyword evidence="5" id="KW-1185">Reference proteome</keyword>
<keyword evidence="1" id="KW-0067">ATP-binding</keyword>
<comment type="caution">
    <text evidence="4">The sequence shown here is derived from an EMBL/GenBank/DDBJ whole genome shotgun (WGS) entry which is preliminary data.</text>
</comment>
<dbReference type="InterPro" id="IPR050235">
    <property type="entry name" value="CK1_Ser-Thr_kinase"/>
</dbReference>
<keyword evidence="1" id="KW-0547">Nucleotide-binding</keyword>
<name>A0AA36FUN2_9BILA</name>
<evidence type="ECO:0000313" key="5">
    <source>
        <dbReference type="Proteomes" id="UP001177023"/>
    </source>
</evidence>
<gene>
    <name evidence="4" type="ORF">MSPICULIGERA_LOCUS1792</name>
</gene>
<dbReference type="InterPro" id="IPR011009">
    <property type="entry name" value="Kinase-like_dom_sf"/>
</dbReference>
<feature type="binding site" evidence="1">
    <location>
        <position position="71"/>
    </location>
    <ligand>
        <name>ATP</name>
        <dbReference type="ChEBI" id="CHEBI:30616"/>
    </ligand>
</feature>
<reference evidence="4" key="1">
    <citation type="submission" date="2023-06" db="EMBL/GenBank/DDBJ databases">
        <authorList>
            <person name="Delattre M."/>
        </authorList>
    </citation>
    <scope>NUCLEOTIDE SEQUENCE</scope>
    <source>
        <strain evidence="4">AF72</strain>
    </source>
</reference>
<feature type="domain" description="Protein kinase" evidence="3">
    <location>
        <begin position="43"/>
        <end position="154"/>
    </location>
</feature>
<protein>
    <recommendedName>
        <fullName evidence="3">Protein kinase domain-containing protein</fullName>
    </recommendedName>
</protein>
<evidence type="ECO:0000259" key="3">
    <source>
        <dbReference type="PROSITE" id="PS50011"/>
    </source>
</evidence>